<dbReference type="Proteomes" id="UP001139263">
    <property type="component" value="Unassembled WGS sequence"/>
</dbReference>
<evidence type="ECO:0000256" key="1">
    <source>
        <dbReference type="ARBA" id="ARBA00006249"/>
    </source>
</evidence>
<gene>
    <name evidence="8" type="ORF">MM817_00561</name>
</gene>
<evidence type="ECO:0000313" key="8">
    <source>
        <dbReference type="EMBL" id="MCI0182302.1"/>
    </source>
</evidence>
<evidence type="ECO:0000256" key="7">
    <source>
        <dbReference type="ARBA" id="ARBA00023157"/>
    </source>
</evidence>
<name>A0A9X1VAA2_9BACL</name>
<protein>
    <submittedName>
        <fullName evidence="8">Uncharacterized protein</fullName>
    </submittedName>
</protein>
<keyword evidence="9" id="KW-1185">Reference proteome</keyword>
<keyword evidence="4" id="KW-0732">Signal</keyword>
<sequence>MSEFLKRSQWLPDLTTQGVGANPDSVALVYKRPRIDHQVPGREWHTQIGTAQAIFRFPEQGMWNGKIMIGATPAVRSEYSLDLLLGDDALSKGYAYAACDKGTPGLTLRDSSRQMSEWLINYKLLTDMAHDLVLECYGETPKKTYIAGVSNGGYIVRAMLERYPEKFDGGVEWEGVLWNTGVRHLLTTLPTYIDAYPILMNWRGDCTKDERHKAREKLLDAGLNPQSSPHWDVYMSSYWIVSLWLYGHSLDPDWPAFQATWNNDWLKDPRPLGEYPFHERIEIVNERITPIELTGHISKPLLSVAGNWDCLVPFAFHAKGYEKMVRVAGSGHLHRLYEIMHGNHVDGLLIQDRQRQEPVLPYFEAAVRYLEQWVEDKQEPPTAGSFSSIQSFAGDMNVMSFVTNEESIEGSCMT</sequence>
<proteinExistence type="inferred from homology"/>
<dbReference type="AlphaFoldDB" id="A0A9X1VAA2"/>
<dbReference type="InterPro" id="IPR029058">
    <property type="entry name" value="AB_hydrolase_fold"/>
</dbReference>
<evidence type="ECO:0000256" key="5">
    <source>
        <dbReference type="ARBA" id="ARBA00022801"/>
    </source>
</evidence>
<dbReference type="Gene3D" id="3.40.50.1820">
    <property type="entry name" value="alpha/beta hydrolase"/>
    <property type="match status" value="1"/>
</dbReference>
<accession>A0A9X1VAA2</accession>
<organism evidence="8 9">
    <name type="scientific">Sulfoacidibacillus ferrooxidans</name>
    <dbReference type="NCBI Taxonomy" id="2005001"/>
    <lineage>
        <taxon>Bacteria</taxon>
        <taxon>Bacillati</taxon>
        <taxon>Bacillota</taxon>
        <taxon>Bacilli</taxon>
        <taxon>Bacillales</taxon>
        <taxon>Alicyclobacillaceae</taxon>
        <taxon>Sulfoacidibacillus</taxon>
    </lineage>
</organism>
<keyword evidence="7" id="KW-1015">Disulfide bond</keyword>
<evidence type="ECO:0000256" key="6">
    <source>
        <dbReference type="ARBA" id="ARBA00022837"/>
    </source>
</evidence>
<dbReference type="InterPro" id="IPR011118">
    <property type="entry name" value="Tannase/feruloyl_esterase"/>
</dbReference>
<evidence type="ECO:0000256" key="4">
    <source>
        <dbReference type="ARBA" id="ARBA00022729"/>
    </source>
</evidence>
<keyword evidence="6" id="KW-0106">Calcium</keyword>
<comment type="caution">
    <text evidence="8">The sequence shown here is derived from an EMBL/GenBank/DDBJ whole genome shotgun (WGS) entry which is preliminary data.</text>
</comment>
<dbReference type="EMBL" id="JALBUF010000001">
    <property type="protein sequence ID" value="MCI0182302.1"/>
    <property type="molecule type" value="Genomic_DNA"/>
</dbReference>
<evidence type="ECO:0000313" key="9">
    <source>
        <dbReference type="Proteomes" id="UP001139263"/>
    </source>
</evidence>
<dbReference type="SUPFAM" id="SSF53474">
    <property type="entry name" value="alpha/beta-Hydrolases"/>
    <property type="match status" value="1"/>
</dbReference>
<dbReference type="GO" id="GO:0052689">
    <property type="term" value="F:carboxylic ester hydrolase activity"/>
    <property type="evidence" value="ECO:0007669"/>
    <property type="project" value="UniProtKB-KW"/>
</dbReference>
<evidence type="ECO:0000256" key="2">
    <source>
        <dbReference type="ARBA" id="ARBA00022487"/>
    </source>
</evidence>
<dbReference type="Pfam" id="PF07519">
    <property type="entry name" value="Tannase"/>
    <property type="match status" value="1"/>
</dbReference>
<comment type="similarity">
    <text evidence="1">Belongs to the tannase family.</text>
</comment>
<dbReference type="GO" id="GO:0046872">
    <property type="term" value="F:metal ion binding"/>
    <property type="evidence" value="ECO:0007669"/>
    <property type="project" value="UniProtKB-KW"/>
</dbReference>
<keyword evidence="2" id="KW-0719">Serine esterase</keyword>
<keyword evidence="5" id="KW-0378">Hydrolase</keyword>
<reference evidence="8" key="1">
    <citation type="submission" date="2022-03" db="EMBL/GenBank/DDBJ databases">
        <title>Draft Genome Sequence of Firmicute Strain S0AB, a Heterotrophic Iron/Sulfur-Oxidizing Extreme Acidophile.</title>
        <authorList>
            <person name="Vergara E."/>
            <person name="Pakostova E."/>
            <person name="Johnson D.B."/>
            <person name="Holmes D.S."/>
        </authorList>
    </citation>
    <scope>NUCLEOTIDE SEQUENCE</scope>
    <source>
        <strain evidence="8">S0AB</strain>
    </source>
</reference>
<evidence type="ECO:0000256" key="3">
    <source>
        <dbReference type="ARBA" id="ARBA00022723"/>
    </source>
</evidence>
<keyword evidence="3" id="KW-0479">Metal-binding</keyword>
<dbReference type="RefSeq" id="WP_241711906.1">
    <property type="nucleotide sequence ID" value="NZ_JALBUF010000001.1"/>
</dbReference>